<dbReference type="InterPro" id="IPR000210">
    <property type="entry name" value="BTB/POZ_dom"/>
</dbReference>
<organism evidence="3 4">
    <name type="scientific">Auricularia subglabra (strain TFB-10046 / SS5)</name>
    <name type="common">White-rot fungus</name>
    <name type="synonym">Auricularia delicata (strain TFB10046)</name>
    <dbReference type="NCBI Taxonomy" id="717982"/>
    <lineage>
        <taxon>Eukaryota</taxon>
        <taxon>Fungi</taxon>
        <taxon>Dikarya</taxon>
        <taxon>Basidiomycota</taxon>
        <taxon>Agaricomycotina</taxon>
        <taxon>Agaricomycetes</taxon>
        <taxon>Auriculariales</taxon>
        <taxon>Auriculariaceae</taxon>
        <taxon>Auricularia</taxon>
    </lineage>
</organism>
<dbReference type="PROSITE" id="PS50097">
    <property type="entry name" value="BTB"/>
    <property type="match status" value="1"/>
</dbReference>
<dbReference type="EMBL" id="JH687907">
    <property type="protein sequence ID" value="EJD35051.1"/>
    <property type="molecule type" value="Genomic_DNA"/>
</dbReference>
<dbReference type="InterPro" id="IPR011333">
    <property type="entry name" value="SKP1/BTB/POZ_sf"/>
</dbReference>
<gene>
    <name evidence="3" type="ORF">AURDEDRAFT_188849</name>
</gene>
<dbReference type="OrthoDB" id="2593747at2759"/>
<evidence type="ECO:0000259" key="2">
    <source>
        <dbReference type="PROSITE" id="PS50097"/>
    </source>
</evidence>
<dbReference type="Gene3D" id="3.30.710.10">
    <property type="entry name" value="Potassium Channel Kv1.1, Chain A"/>
    <property type="match status" value="1"/>
</dbReference>
<feature type="region of interest" description="Disordered" evidence="1">
    <location>
        <begin position="1"/>
        <end position="22"/>
    </location>
</feature>
<proteinExistence type="predicted"/>
<dbReference type="eggNOG" id="ENOG502RD1G">
    <property type="taxonomic scope" value="Eukaryota"/>
</dbReference>
<dbReference type="Proteomes" id="UP000006514">
    <property type="component" value="Unassembled WGS sequence"/>
</dbReference>
<evidence type="ECO:0000256" key="1">
    <source>
        <dbReference type="SAM" id="MobiDB-lite"/>
    </source>
</evidence>
<dbReference type="InParanoid" id="J0WQZ5"/>
<dbReference type="KEGG" id="adl:AURDEDRAFT_188849"/>
<feature type="domain" description="BTB" evidence="2">
    <location>
        <begin position="37"/>
        <end position="103"/>
    </location>
</feature>
<evidence type="ECO:0000313" key="4">
    <source>
        <dbReference type="Proteomes" id="UP000006514"/>
    </source>
</evidence>
<protein>
    <recommendedName>
        <fullName evidence="2">BTB domain-containing protein</fullName>
    </recommendedName>
</protein>
<evidence type="ECO:0000313" key="3">
    <source>
        <dbReference type="EMBL" id="EJD35051.1"/>
    </source>
</evidence>
<reference evidence="4" key="1">
    <citation type="journal article" date="2012" name="Science">
        <title>The Paleozoic origin of enzymatic lignin decomposition reconstructed from 31 fungal genomes.</title>
        <authorList>
            <person name="Floudas D."/>
            <person name="Binder M."/>
            <person name="Riley R."/>
            <person name="Barry K."/>
            <person name="Blanchette R.A."/>
            <person name="Henrissat B."/>
            <person name="Martinez A.T."/>
            <person name="Otillar R."/>
            <person name="Spatafora J.W."/>
            <person name="Yadav J.S."/>
            <person name="Aerts A."/>
            <person name="Benoit I."/>
            <person name="Boyd A."/>
            <person name="Carlson A."/>
            <person name="Copeland A."/>
            <person name="Coutinho P.M."/>
            <person name="de Vries R.P."/>
            <person name="Ferreira P."/>
            <person name="Findley K."/>
            <person name="Foster B."/>
            <person name="Gaskell J."/>
            <person name="Glotzer D."/>
            <person name="Gorecki P."/>
            <person name="Heitman J."/>
            <person name="Hesse C."/>
            <person name="Hori C."/>
            <person name="Igarashi K."/>
            <person name="Jurgens J.A."/>
            <person name="Kallen N."/>
            <person name="Kersten P."/>
            <person name="Kohler A."/>
            <person name="Kuees U."/>
            <person name="Kumar T.K.A."/>
            <person name="Kuo A."/>
            <person name="LaButti K."/>
            <person name="Larrondo L.F."/>
            <person name="Lindquist E."/>
            <person name="Ling A."/>
            <person name="Lombard V."/>
            <person name="Lucas S."/>
            <person name="Lundell T."/>
            <person name="Martin R."/>
            <person name="McLaughlin D.J."/>
            <person name="Morgenstern I."/>
            <person name="Morin E."/>
            <person name="Murat C."/>
            <person name="Nagy L.G."/>
            <person name="Nolan M."/>
            <person name="Ohm R.A."/>
            <person name="Patyshakuliyeva A."/>
            <person name="Rokas A."/>
            <person name="Ruiz-Duenas F.J."/>
            <person name="Sabat G."/>
            <person name="Salamov A."/>
            <person name="Samejima M."/>
            <person name="Schmutz J."/>
            <person name="Slot J.C."/>
            <person name="St John F."/>
            <person name="Stenlid J."/>
            <person name="Sun H."/>
            <person name="Sun S."/>
            <person name="Syed K."/>
            <person name="Tsang A."/>
            <person name="Wiebenga A."/>
            <person name="Young D."/>
            <person name="Pisabarro A."/>
            <person name="Eastwood D.C."/>
            <person name="Martin F."/>
            <person name="Cullen D."/>
            <person name="Grigoriev I.V."/>
            <person name="Hibbett D.S."/>
        </authorList>
    </citation>
    <scope>NUCLEOTIDE SEQUENCE [LARGE SCALE GENOMIC DNA]</scope>
    <source>
        <strain evidence="4">TFB10046</strain>
    </source>
</reference>
<dbReference type="SMART" id="SM00225">
    <property type="entry name" value="BTB"/>
    <property type="match status" value="1"/>
</dbReference>
<dbReference type="Pfam" id="PF00651">
    <property type="entry name" value="BTB"/>
    <property type="match status" value="1"/>
</dbReference>
<sequence>MTPHTTSGDTIPGVRDETKQGAGDLARQHPKFWFEDGNITLQVDDTKFKLHRSLLSLSCGTFHDMFSVGGDAVSHEATDEHPLLLPGQSPNSFELLCRAIYANWGDTQKLGVEDLAKLLSVAHFYNAHDIYTRTVAELGRMPLSLVDRMVYAQRFSIDEWTGSAFVALAQSMRKLSDKEAGMIGWRLAWQLASAQKMVVHKRLTRALLATNPAGCCDNCQIKYIRPSFGHITVLLTGDPVNASQDVDGYLTHLRAELKTRCPGVGACGNINCATWPTLEHVKKWLDLSGEEQLLREMLAPLNV</sequence>
<dbReference type="AlphaFoldDB" id="J0WQZ5"/>
<dbReference type="CDD" id="cd18186">
    <property type="entry name" value="BTB_POZ_ZBTB_KLHL-like"/>
    <property type="match status" value="1"/>
</dbReference>
<name>J0WQZ5_AURST</name>
<keyword evidence="4" id="KW-1185">Reference proteome</keyword>
<dbReference type="SUPFAM" id="SSF54695">
    <property type="entry name" value="POZ domain"/>
    <property type="match status" value="1"/>
</dbReference>
<accession>J0WQZ5</accession>